<evidence type="ECO:0000313" key="3">
    <source>
        <dbReference type="Proteomes" id="UP000054051"/>
    </source>
</evidence>
<dbReference type="EMBL" id="CAFB01000040">
    <property type="protein sequence ID" value="CCD29420.1"/>
    <property type="molecule type" value="Genomic_DNA"/>
</dbReference>
<dbReference type="eggNOG" id="ENOG50345AQ">
    <property type="taxonomic scope" value="Bacteria"/>
</dbReference>
<organism evidence="2 3">
    <name type="scientific">Candidatus Glomeribacter gigasporarum BEG34</name>
    <dbReference type="NCBI Taxonomy" id="1070319"/>
    <lineage>
        <taxon>Bacteria</taxon>
        <taxon>Pseudomonadati</taxon>
        <taxon>Pseudomonadota</taxon>
        <taxon>Betaproteobacteria</taxon>
        <taxon>Burkholderiales</taxon>
        <taxon>Burkholderiaceae</taxon>
        <taxon>Candidatus Glomeribacter</taxon>
    </lineage>
</organism>
<dbReference type="Pfam" id="PF00196">
    <property type="entry name" value="GerE"/>
    <property type="match status" value="1"/>
</dbReference>
<evidence type="ECO:0000313" key="2">
    <source>
        <dbReference type="EMBL" id="CCD29420.1"/>
    </source>
</evidence>
<dbReference type="GO" id="GO:0003677">
    <property type="term" value="F:DNA binding"/>
    <property type="evidence" value="ECO:0007669"/>
    <property type="project" value="InterPro"/>
</dbReference>
<accession>G2J9H3</accession>
<dbReference type="SUPFAM" id="SSF46894">
    <property type="entry name" value="C-terminal effector domain of the bipartite response regulators"/>
    <property type="match status" value="1"/>
</dbReference>
<dbReference type="STRING" id="1070319.CAGGBEG34_230063"/>
<reference evidence="2 3" key="1">
    <citation type="submission" date="2011-08" db="EMBL/GenBank/DDBJ databases">
        <title>The genome of the obligate endobacterium of an arbuscular mycorrhizal fungus reveals an interphylum network of nutritional interactions.</title>
        <authorList>
            <person name="Ghignone S."/>
            <person name="Salvioli A."/>
            <person name="Anca I."/>
            <person name="Lumini E."/>
            <person name="Ortu G."/>
            <person name="Petiti L."/>
            <person name="Cruveiller S."/>
            <person name="Bianciotto V."/>
            <person name="Piffanelli P."/>
            <person name="Lanfranco L."/>
            <person name="Bonfante P."/>
        </authorList>
    </citation>
    <scope>NUCLEOTIDE SEQUENCE [LARGE SCALE GENOMIC DNA]</scope>
    <source>
        <strain evidence="2 3">BEG34</strain>
    </source>
</reference>
<keyword evidence="3" id="KW-1185">Reference proteome</keyword>
<dbReference type="Proteomes" id="UP000054051">
    <property type="component" value="Unassembled WGS sequence"/>
</dbReference>
<dbReference type="AlphaFoldDB" id="G2J9H3"/>
<gene>
    <name evidence="2" type="ORF">CAGGBEG34_230063</name>
</gene>
<dbReference type="InterPro" id="IPR000792">
    <property type="entry name" value="Tscrpt_reg_LuxR_C"/>
</dbReference>
<feature type="domain" description="HTH luxR-type" evidence="1">
    <location>
        <begin position="192"/>
        <end position="234"/>
    </location>
</feature>
<dbReference type="InterPro" id="IPR036388">
    <property type="entry name" value="WH-like_DNA-bd_sf"/>
</dbReference>
<comment type="caution">
    <text evidence="2">The sequence shown here is derived from an EMBL/GenBank/DDBJ whole genome shotgun (WGS) entry which is preliminary data.</text>
</comment>
<dbReference type="Gene3D" id="1.10.10.10">
    <property type="entry name" value="Winged helix-like DNA-binding domain superfamily/Winged helix DNA-binding domain"/>
    <property type="match status" value="1"/>
</dbReference>
<name>G2J9H3_9BURK</name>
<dbReference type="InterPro" id="IPR016032">
    <property type="entry name" value="Sig_transdc_resp-reg_C-effctor"/>
</dbReference>
<protein>
    <submittedName>
        <fullName evidence="2">Putative transcriptional regulator</fullName>
    </submittedName>
</protein>
<dbReference type="GO" id="GO:0006355">
    <property type="term" value="P:regulation of DNA-templated transcription"/>
    <property type="evidence" value="ECO:0007669"/>
    <property type="project" value="InterPro"/>
</dbReference>
<sequence length="264" mass="30398">MNIDQIPLDLTGSVIEGSVLYDFVENFPDSCAIQDAHTRKCLLTNYLNASWYGLDAIDDLVGITPAEFWKQDVLERRNKLNISPTVLSNEENNLKSTEMLGSRVQLSKRAASINLTALKFNGLIRCEKVIKYPVKNRDKKIVAFLTVFLERTHQLPLQKLFRLYDEFYPRKEAIQKFLKHLNIDRYFDPCDPLTYTELKALLYMYEDPRCKSVAKRLDCSVPTASNHISHIQQKCLNSRDIHNILAELRAIFVNAQSSIYAHGL</sequence>
<evidence type="ECO:0000259" key="1">
    <source>
        <dbReference type="Pfam" id="PF00196"/>
    </source>
</evidence>
<proteinExistence type="predicted"/>
<dbReference type="RefSeq" id="WP_006682611.1">
    <property type="nucleotide sequence ID" value="NZ_CAFB01000040.1"/>
</dbReference>